<comment type="similarity">
    <text evidence="3">Belongs to the polysaccharide lyase 1 family.</text>
</comment>
<dbReference type="RefSeq" id="WP_103804237.1">
    <property type="nucleotide sequence ID" value="NZ_PQVG01000001.1"/>
</dbReference>
<keyword evidence="3" id="KW-0624">Polysaccharide degradation</keyword>
<evidence type="ECO:0000259" key="5">
    <source>
        <dbReference type="SMART" id="SM00656"/>
    </source>
</evidence>
<dbReference type="Pfam" id="PF18962">
    <property type="entry name" value="Por_Secre_tail"/>
    <property type="match status" value="1"/>
</dbReference>
<keyword evidence="3" id="KW-0119">Carbohydrate metabolism</keyword>
<evidence type="ECO:0000256" key="2">
    <source>
        <dbReference type="ARBA" id="ARBA00023239"/>
    </source>
</evidence>
<dbReference type="GO" id="GO:0030570">
    <property type="term" value="F:pectate lyase activity"/>
    <property type="evidence" value="ECO:0007669"/>
    <property type="project" value="InterPro"/>
</dbReference>
<dbReference type="Pfam" id="PF00544">
    <property type="entry name" value="Pectate_lyase_4"/>
    <property type="match status" value="1"/>
</dbReference>
<dbReference type="GO" id="GO:0000272">
    <property type="term" value="P:polysaccharide catabolic process"/>
    <property type="evidence" value="ECO:0007669"/>
    <property type="project" value="UniProtKB-KW"/>
</dbReference>
<dbReference type="SUPFAM" id="SSF51126">
    <property type="entry name" value="Pectin lyase-like"/>
    <property type="match status" value="1"/>
</dbReference>
<accession>A0A2S5AF93</accession>
<feature type="signal peptide" evidence="4">
    <location>
        <begin position="1"/>
        <end position="19"/>
    </location>
</feature>
<evidence type="ECO:0000256" key="3">
    <source>
        <dbReference type="RuleBase" id="RU361173"/>
    </source>
</evidence>
<dbReference type="Proteomes" id="UP000237310">
    <property type="component" value="Unassembled WGS sequence"/>
</dbReference>
<dbReference type="OrthoDB" id="9804661at2"/>
<protein>
    <submittedName>
        <fullName evidence="6">Pectate lyase</fullName>
    </submittedName>
</protein>
<dbReference type="SMART" id="SM00656">
    <property type="entry name" value="Amb_all"/>
    <property type="match status" value="1"/>
</dbReference>
<evidence type="ECO:0000256" key="4">
    <source>
        <dbReference type="SAM" id="SignalP"/>
    </source>
</evidence>
<feature type="domain" description="Pectate lyase" evidence="5">
    <location>
        <begin position="41"/>
        <end position="293"/>
    </location>
</feature>
<dbReference type="EMBL" id="PQVG01000001">
    <property type="protein sequence ID" value="POY41196.1"/>
    <property type="molecule type" value="Genomic_DNA"/>
</dbReference>
<evidence type="ECO:0000313" key="7">
    <source>
        <dbReference type="Proteomes" id="UP000237310"/>
    </source>
</evidence>
<comment type="subcellular location">
    <subcellularLocation>
        <location evidence="3">Secreted</location>
    </subcellularLocation>
</comment>
<dbReference type="InterPro" id="IPR026444">
    <property type="entry name" value="Secre_tail"/>
</dbReference>
<dbReference type="Gene3D" id="2.160.20.10">
    <property type="entry name" value="Single-stranded right-handed beta-helix, Pectin lyase-like"/>
    <property type="match status" value="1"/>
</dbReference>
<organism evidence="6 7">
    <name type="scientific">Flavobacterium alvei</name>
    <dbReference type="NCBI Taxonomy" id="2080416"/>
    <lineage>
        <taxon>Bacteria</taxon>
        <taxon>Pseudomonadati</taxon>
        <taxon>Bacteroidota</taxon>
        <taxon>Flavobacteriia</taxon>
        <taxon>Flavobacteriales</taxon>
        <taxon>Flavobacteriaceae</taxon>
        <taxon>Flavobacterium</taxon>
    </lineage>
</organism>
<keyword evidence="7" id="KW-1185">Reference proteome</keyword>
<dbReference type="InterPro" id="IPR012334">
    <property type="entry name" value="Pectin_lyas_fold"/>
</dbReference>
<comment type="caution">
    <text evidence="6">The sequence shown here is derived from an EMBL/GenBank/DDBJ whole genome shotgun (WGS) entry which is preliminary data.</text>
</comment>
<dbReference type="PANTHER" id="PTHR31683">
    <property type="entry name" value="PECTATE LYASE 18-RELATED"/>
    <property type="match status" value="1"/>
</dbReference>
<keyword evidence="2 3" id="KW-0456">Lyase</keyword>
<evidence type="ECO:0000256" key="1">
    <source>
        <dbReference type="ARBA" id="ARBA00022729"/>
    </source>
</evidence>
<keyword evidence="1 4" id="KW-0732">Signal</keyword>
<dbReference type="GO" id="GO:0005576">
    <property type="term" value="C:extracellular region"/>
    <property type="evidence" value="ECO:0007669"/>
    <property type="project" value="UniProtKB-SubCell"/>
</dbReference>
<reference evidence="6 7" key="1">
    <citation type="submission" date="2018-01" db="EMBL/GenBank/DDBJ databases">
        <authorList>
            <person name="Gaut B.S."/>
            <person name="Morton B.R."/>
            <person name="Clegg M.T."/>
            <person name="Duvall M.R."/>
        </authorList>
    </citation>
    <scope>NUCLEOTIDE SEQUENCE [LARGE SCALE GENOMIC DNA]</scope>
    <source>
        <strain evidence="6 7">HR-AY</strain>
    </source>
</reference>
<dbReference type="InterPro" id="IPR002022">
    <property type="entry name" value="Pec_lyase"/>
</dbReference>
<evidence type="ECO:0000313" key="6">
    <source>
        <dbReference type="EMBL" id="POY41196.1"/>
    </source>
</evidence>
<proteinExistence type="inferred from homology"/>
<dbReference type="InterPro" id="IPR045032">
    <property type="entry name" value="PEL"/>
</dbReference>
<dbReference type="PANTHER" id="PTHR31683:SF18">
    <property type="entry name" value="PECTATE LYASE 21-RELATED"/>
    <property type="match status" value="1"/>
</dbReference>
<keyword evidence="3" id="KW-0964">Secreted</keyword>
<dbReference type="NCBIfam" id="TIGR04183">
    <property type="entry name" value="Por_Secre_tail"/>
    <property type="match status" value="1"/>
</dbReference>
<feature type="chain" id="PRO_5015527944" evidence="4">
    <location>
        <begin position="20"/>
        <end position="461"/>
    </location>
</feature>
<sequence>MKKTVLLSFLLLALNFTSGQNYYMTSPEGFGAAATGAGTPTPTNTVTVTTYAQLKTALTSTATANAVILVSGTITCDYTSVLLTNRTIIGLPGARLRNTQITITATPPTAADNTTSANNSGILYIKDGSTNVIIRNLIFEGPGAFDCDGRDLLTSEGKNIWVDHCEFQDGMDGNFDIKGAADNHTVSWCKFTYLKPPYAGGSGGSNDHRFSGLVGSGITDMPTDGRFSVTFKNCYWAEGCRERMPRARNAELHILNCYYKTSISGAKAIGLGAGDSGTTCYVENCNFEQITTISSPVTEGTGTTSVKFDGCTKGTVPTAVTGLDKLTAIKPTYSYTVLPVANVAGYVSNTSCGAGATLNVTAAGVISTSCPNLGVEDRTISLGNLYPTTVDTNLTIDLSDSVSGDATISIFSTSGQKAYSYSKIVSPSEKLSINVANLSNGLYLCNLKIGESSTTWKFIKK</sequence>
<dbReference type="InterPro" id="IPR011050">
    <property type="entry name" value="Pectin_lyase_fold/virulence"/>
</dbReference>
<dbReference type="AlphaFoldDB" id="A0A2S5AF93"/>
<gene>
    <name evidence="6" type="ORF">C3L50_01345</name>
</gene>
<name>A0A2S5AF93_9FLAO</name>